<feature type="transmembrane region" description="Helical" evidence="1">
    <location>
        <begin position="22"/>
        <end position="43"/>
    </location>
</feature>
<gene>
    <name evidence="2" type="ORF">ACFSKQ_17985</name>
</gene>
<organism evidence="2 3">
    <name type="scientific">Aureimonas populi</name>
    <dbReference type="NCBI Taxonomy" id="1701758"/>
    <lineage>
        <taxon>Bacteria</taxon>
        <taxon>Pseudomonadati</taxon>
        <taxon>Pseudomonadota</taxon>
        <taxon>Alphaproteobacteria</taxon>
        <taxon>Hyphomicrobiales</taxon>
        <taxon>Aurantimonadaceae</taxon>
        <taxon>Aureimonas</taxon>
    </lineage>
</organism>
<protein>
    <submittedName>
        <fullName evidence="2">Uncharacterized protein</fullName>
    </submittedName>
</protein>
<comment type="caution">
    <text evidence="2">The sequence shown here is derived from an EMBL/GenBank/DDBJ whole genome shotgun (WGS) entry which is preliminary data.</text>
</comment>
<keyword evidence="1" id="KW-0812">Transmembrane</keyword>
<evidence type="ECO:0000313" key="2">
    <source>
        <dbReference type="EMBL" id="MFD2239342.1"/>
    </source>
</evidence>
<name>A0ABW5CTN1_9HYPH</name>
<dbReference type="RefSeq" id="WP_209738131.1">
    <property type="nucleotide sequence ID" value="NZ_CP072611.1"/>
</dbReference>
<reference evidence="3" key="1">
    <citation type="journal article" date="2019" name="Int. J. Syst. Evol. Microbiol.">
        <title>The Global Catalogue of Microorganisms (GCM) 10K type strain sequencing project: providing services to taxonomists for standard genome sequencing and annotation.</title>
        <authorList>
            <consortium name="The Broad Institute Genomics Platform"/>
            <consortium name="The Broad Institute Genome Sequencing Center for Infectious Disease"/>
            <person name="Wu L."/>
            <person name="Ma J."/>
        </authorList>
    </citation>
    <scope>NUCLEOTIDE SEQUENCE [LARGE SCALE GENOMIC DNA]</scope>
    <source>
        <strain evidence="3">ZS-35-S2</strain>
    </source>
</reference>
<proteinExistence type="predicted"/>
<accession>A0ABW5CTN1</accession>
<sequence>MGLSGLGYLFRQSAGDFDTQRAFGTSVVAATISVVCFTLSLRAERAVAERWR</sequence>
<evidence type="ECO:0000313" key="3">
    <source>
        <dbReference type="Proteomes" id="UP001597371"/>
    </source>
</evidence>
<evidence type="ECO:0000256" key="1">
    <source>
        <dbReference type="SAM" id="Phobius"/>
    </source>
</evidence>
<keyword evidence="1" id="KW-1133">Transmembrane helix</keyword>
<keyword evidence="1" id="KW-0472">Membrane</keyword>
<dbReference type="Proteomes" id="UP001597371">
    <property type="component" value="Unassembled WGS sequence"/>
</dbReference>
<dbReference type="EMBL" id="JBHUIJ010000028">
    <property type="protein sequence ID" value="MFD2239342.1"/>
    <property type="molecule type" value="Genomic_DNA"/>
</dbReference>
<keyword evidence="3" id="KW-1185">Reference proteome</keyword>